<evidence type="ECO:0000313" key="3">
    <source>
        <dbReference type="EMBL" id="CCA67753.1"/>
    </source>
</evidence>
<gene>
    <name evidence="3" type="ORF">PIIN_01577</name>
</gene>
<accession>G4T8V1</accession>
<evidence type="ECO:0000256" key="1">
    <source>
        <dbReference type="SAM" id="MobiDB-lite"/>
    </source>
</evidence>
<dbReference type="InParanoid" id="G4T8V1"/>
<dbReference type="EMBL" id="CAFZ01000019">
    <property type="protein sequence ID" value="CCA67753.1"/>
    <property type="molecule type" value="Genomic_DNA"/>
</dbReference>
<reference evidence="3 4" key="1">
    <citation type="journal article" date="2011" name="PLoS Pathog.">
        <title>Endophytic Life Strategies Decoded by Genome and Transcriptome Analyses of the Mutualistic Root Symbiont Piriformospora indica.</title>
        <authorList>
            <person name="Zuccaro A."/>
            <person name="Lahrmann U."/>
            <person name="Guldener U."/>
            <person name="Langen G."/>
            <person name="Pfiffi S."/>
            <person name="Biedenkopf D."/>
            <person name="Wong P."/>
            <person name="Samans B."/>
            <person name="Grimm C."/>
            <person name="Basiewicz M."/>
            <person name="Murat C."/>
            <person name="Martin F."/>
            <person name="Kogel K.H."/>
        </authorList>
    </citation>
    <scope>NUCLEOTIDE SEQUENCE [LARGE SCALE GENOMIC DNA]</scope>
    <source>
        <strain evidence="3 4">DSM 11827</strain>
    </source>
</reference>
<organism evidence="3 4">
    <name type="scientific">Serendipita indica (strain DSM 11827)</name>
    <name type="common">Root endophyte fungus</name>
    <name type="synonym">Piriformospora indica</name>
    <dbReference type="NCBI Taxonomy" id="1109443"/>
    <lineage>
        <taxon>Eukaryota</taxon>
        <taxon>Fungi</taxon>
        <taxon>Dikarya</taxon>
        <taxon>Basidiomycota</taxon>
        <taxon>Agaricomycotina</taxon>
        <taxon>Agaricomycetes</taxon>
        <taxon>Sebacinales</taxon>
        <taxon>Serendipitaceae</taxon>
        <taxon>Serendipita</taxon>
    </lineage>
</organism>
<feature type="compositionally biased region" description="Polar residues" evidence="1">
    <location>
        <begin position="59"/>
        <end position="83"/>
    </location>
</feature>
<feature type="transmembrane region" description="Helical" evidence="2">
    <location>
        <begin position="6"/>
        <end position="26"/>
    </location>
</feature>
<comment type="caution">
    <text evidence="3">The sequence shown here is derived from an EMBL/GenBank/DDBJ whole genome shotgun (WGS) entry which is preliminary data.</text>
</comment>
<feature type="compositionally biased region" description="Polar residues" evidence="1">
    <location>
        <begin position="134"/>
        <end position="144"/>
    </location>
</feature>
<feature type="compositionally biased region" description="Polar residues" evidence="1">
    <location>
        <begin position="92"/>
        <end position="101"/>
    </location>
</feature>
<dbReference type="Proteomes" id="UP000007148">
    <property type="component" value="Unassembled WGS sequence"/>
</dbReference>
<sequence length="144" mass="15755">MDYRIIIVTVIFIVVLVVGYLVLCFCSCHPKLGNGWLAERVAAVEQIARNAEAERDTEAQTQLQKNKPTLHSAEPQSAHQAHNLTEMIPLAAQSSTETNGTKPAHVGFLVQMPSSSKPNGTDTTEDRIEFGTVTVHQNSKLQTS</sequence>
<evidence type="ECO:0000256" key="2">
    <source>
        <dbReference type="SAM" id="Phobius"/>
    </source>
</evidence>
<keyword evidence="2" id="KW-1133">Transmembrane helix</keyword>
<dbReference type="HOGENOM" id="CLU_1797202_0_0_1"/>
<protein>
    <submittedName>
        <fullName evidence="3">Uncharacterized protein</fullName>
    </submittedName>
</protein>
<evidence type="ECO:0000313" key="4">
    <source>
        <dbReference type="Proteomes" id="UP000007148"/>
    </source>
</evidence>
<dbReference type="AlphaFoldDB" id="G4T8V1"/>
<name>G4T8V1_SERID</name>
<feature type="region of interest" description="Disordered" evidence="1">
    <location>
        <begin position="52"/>
        <end position="144"/>
    </location>
</feature>
<keyword evidence="4" id="KW-1185">Reference proteome</keyword>
<feature type="compositionally biased region" description="Polar residues" evidence="1">
    <location>
        <begin position="112"/>
        <end position="122"/>
    </location>
</feature>
<keyword evidence="2" id="KW-0812">Transmembrane</keyword>
<keyword evidence="2" id="KW-0472">Membrane</keyword>
<proteinExistence type="predicted"/>